<dbReference type="Proteomes" id="UP000534388">
    <property type="component" value="Unassembled WGS sequence"/>
</dbReference>
<dbReference type="EMBL" id="JACEZT010000019">
    <property type="protein sequence ID" value="MBA5639796.1"/>
    <property type="molecule type" value="Genomic_DNA"/>
</dbReference>
<sequence>MRRVEEIDCLSLIAHKVASNVFDLSSRQFNVSIRDQLVRAQQLITDLKIAHPESRSLLVIGMGAAGMAAALAACEAGFDKVRVVDTRDQPFSLFRNVKSRFVGPYMYEWPSSFHGNQSYPCHETSAWGGYGRSPLSWEAEHPISADELAEQLTRSVQNWIATALKSNPPVPIPAFYVNVGPRQIGRFVKEFAEREAVRAIEDEHGAYQSAKVVLDWMGTAAAPWNGLAEMPPQPFAPDYVIIAAGMGTEVVRVPGARQPASQSFWADDDLKSRAVTKERIVVLGGGDGAIQDTLRILTHHNHPLSLIRDIESVPAVRDALQNELPALLSVDRQLRQHGSWSRDSSGLAMADAACKQAAARLASNPTVVRQVRKTLRNGTGQVIHIVRGQHFDKAYLLNRFVIYLLEQCLRTKLGRATPHMQFKLSFGFDVKRCVDRRRKAKGYKAAWTLRLGRQASKSPVRSIDADKVVVRFGVDPSSIPGATMIQISERVSQQRSTLTRVELPFVALGRKRA</sequence>
<accession>A0A7W2EWC8</accession>
<organism evidence="1 2">
    <name type="scientific">Rugamonas brunnea</name>
    <dbReference type="NCBI Taxonomy" id="2758569"/>
    <lineage>
        <taxon>Bacteria</taxon>
        <taxon>Pseudomonadati</taxon>
        <taxon>Pseudomonadota</taxon>
        <taxon>Betaproteobacteria</taxon>
        <taxon>Burkholderiales</taxon>
        <taxon>Oxalobacteraceae</taxon>
        <taxon>Telluria group</taxon>
        <taxon>Rugamonas</taxon>
    </lineage>
</organism>
<dbReference type="RefSeq" id="WP_182166656.1">
    <property type="nucleotide sequence ID" value="NZ_JACEZT010000019.1"/>
</dbReference>
<dbReference type="AlphaFoldDB" id="A0A7W2EWC8"/>
<evidence type="ECO:0000313" key="2">
    <source>
        <dbReference type="Proteomes" id="UP000534388"/>
    </source>
</evidence>
<dbReference type="PRINTS" id="PR00368">
    <property type="entry name" value="FADPNR"/>
</dbReference>
<keyword evidence="2" id="KW-1185">Reference proteome</keyword>
<protein>
    <submittedName>
        <fullName evidence="1">FAD-dependent oxidoreductase</fullName>
    </submittedName>
</protein>
<gene>
    <name evidence="1" type="ORF">H3H37_22295</name>
</gene>
<reference evidence="1 2" key="1">
    <citation type="submission" date="2020-07" db="EMBL/GenBank/DDBJ databases">
        <title>Novel species isolated from subtropical streams in China.</title>
        <authorList>
            <person name="Lu H."/>
        </authorList>
    </citation>
    <scope>NUCLEOTIDE SEQUENCE [LARGE SCALE GENOMIC DNA]</scope>
    <source>
        <strain evidence="1 2">LX20W</strain>
    </source>
</reference>
<proteinExistence type="predicted"/>
<dbReference type="SUPFAM" id="SSF51905">
    <property type="entry name" value="FAD/NAD(P)-binding domain"/>
    <property type="match status" value="1"/>
</dbReference>
<evidence type="ECO:0000313" key="1">
    <source>
        <dbReference type="EMBL" id="MBA5639796.1"/>
    </source>
</evidence>
<dbReference type="InterPro" id="IPR036188">
    <property type="entry name" value="FAD/NAD-bd_sf"/>
</dbReference>
<comment type="caution">
    <text evidence="1">The sequence shown here is derived from an EMBL/GenBank/DDBJ whole genome shotgun (WGS) entry which is preliminary data.</text>
</comment>
<name>A0A7W2EWC8_9BURK</name>